<dbReference type="PANTHER" id="PTHR24078">
    <property type="entry name" value="DNAJ HOMOLOG SUBFAMILY C MEMBER"/>
    <property type="match status" value="1"/>
</dbReference>
<dbReference type="SUPFAM" id="SSF49493">
    <property type="entry name" value="HSP40/DnaJ peptide-binding domain"/>
    <property type="match status" value="2"/>
</dbReference>
<dbReference type="PANTHER" id="PTHR24078:SF519">
    <property type="entry name" value="DNAJ HOMOLOG SUBFAMILY B MEMBER 13"/>
    <property type="match status" value="1"/>
</dbReference>
<dbReference type="AlphaFoldDB" id="A0A7S0WWK1"/>
<dbReference type="Pfam" id="PF01556">
    <property type="entry name" value="DnaJ_C"/>
    <property type="match status" value="1"/>
</dbReference>
<keyword evidence="1" id="KW-0143">Chaperone</keyword>
<evidence type="ECO:0000313" key="3">
    <source>
        <dbReference type="EMBL" id="CAD8688675.1"/>
    </source>
</evidence>
<dbReference type="PRINTS" id="PR00625">
    <property type="entry name" value="JDOMAIN"/>
</dbReference>
<reference evidence="3" key="1">
    <citation type="submission" date="2021-01" db="EMBL/GenBank/DDBJ databases">
        <authorList>
            <person name="Corre E."/>
            <person name="Pelletier E."/>
            <person name="Niang G."/>
            <person name="Scheremetjew M."/>
            <person name="Finn R."/>
            <person name="Kale V."/>
            <person name="Holt S."/>
            <person name="Cochrane G."/>
            <person name="Meng A."/>
            <person name="Brown T."/>
            <person name="Cohen L."/>
        </authorList>
    </citation>
    <scope>NUCLEOTIDE SEQUENCE</scope>
    <source>
        <strain evidence="3">CCMP722</strain>
    </source>
</reference>
<dbReference type="Pfam" id="PF00226">
    <property type="entry name" value="DnaJ"/>
    <property type="match status" value="1"/>
</dbReference>
<dbReference type="InterPro" id="IPR002939">
    <property type="entry name" value="DnaJ_C"/>
</dbReference>
<dbReference type="CDD" id="cd10747">
    <property type="entry name" value="DnaJ_C"/>
    <property type="match status" value="1"/>
</dbReference>
<dbReference type="SMART" id="SM00271">
    <property type="entry name" value="DnaJ"/>
    <property type="match status" value="1"/>
</dbReference>
<dbReference type="InterPro" id="IPR036869">
    <property type="entry name" value="J_dom_sf"/>
</dbReference>
<dbReference type="GO" id="GO:0006457">
    <property type="term" value="P:protein folding"/>
    <property type="evidence" value="ECO:0007669"/>
    <property type="project" value="InterPro"/>
</dbReference>
<dbReference type="Gene3D" id="1.10.287.110">
    <property type="entry name" value="DnaJ domain"/>
    <property type="match status" value="1"/>
</dbReference>
<dbReference type="FunFam" id="2.60.260.20:FF:000006">
    <property type="entry name" value="DnaJ subfamily B member 13"/>
    <property type="match status" value="1"/>
</dbReference>
<feature type="domain" description="J" evidence="2">
    <location>
        <begin position="4"/>
        <end position="68"/>
    </location>
</feature>
<dbReference type="GO" id="GO:0051082">
    <property type="term" value="F:unfolded protein binding"/>
    <property type="evidence" value="ECO:0007669"/>
    <property type="project" value="InterPro"/>
</dbReference>
<dbReference type="PROSITE" id="PS00636">
    <property type="entry name" value="DNAJ_1"/>
    <property type="match status" value="1"/>
</dbReference>
<accession>A0A7S0WWK1</accession>
<proteinExistence type="predicted"/>
<dbReference type="InterPro" id="IPR051339">
    <property type="entry name" value="DnaJ_subfamily_B"/>
</dbReference>
<dbReference type="SUPFAM" id="SSF46565">
    <property type="entry name" value="Chaperone J-domain"/>
    <property type="match status" value="1"/>
</dbReference>
<dbReference type="CDD" id="cd06257">
    <property type="entry name" value="DnaJ"/>
    <property type="match status" value="1"/>
</dbReference>
<sequence length="338" mass="37702">MGKDYYHDLGLTRSATDICIKKAYRKLSLKYHPDKDETEHAETVFAAVAEAYDVLSDPKNKGFYDLYGEEGLKQGVTDGKGGRKGGFYCFEKSPISVFCDFFGTNNPYQALNEISETFEAMTATPKLKIGKKKTHEVQVSLEDIYHGTIMKVDHIKKVLTADKRVEKHTRTLTMDFKPGTPDRTLYVFDKEGDEAPNVEPGPVVYSLTTAKHDTFSRKGSDLVYVAKIPLVKALTGTTLNIKMLDGRMLSVPVTDIMKTGTTKVVVGEGLPKPEGGFGDLMIVFDLIFPSTLNDDQRMIISAGFYLPKQQTKEQVLCVRAFRKGFMDTLKGWASGFKL</sequence>
<dbReference type="FunFam" id="1.10.287.110:FF:000106">
    <property type="entry name" value="Putative heat shock protein-like protein"/>
    <property type="match status" value="1"/>
</dbReference>
<dbReference type="InterPro" id="IPR008971">
    <property type="entry name" value="HSP40/DnaJ_pept-bd"/>
</dbReference>
<protein>
    <recommendedName>
        <fullName evidence="2">J domain-containing protein</fullName>
    </recommendedName>
</protein>
<dbReference type="PROSITE" id="PS50076">
    <property type="entry name" value="DNAJ_2"/>
    <property type="match status" value="1"/>
</dbReference>
<dbReference type="EMBL" id="HBFA01037489">
    <property type="protein sequence ID" value="CAD8688675.1"/>
    <property type="molecule type" value="Transcribed_RNA"/>
</dbReference>
<dbReference type="GO" id="GO:0005829">
    <property type="term" value="C:cytosol"/>
    <property type="evidence" value="ECO:0007669"/>
    <property type="project" value="TreeGrafter"/>
</dbReference>
<dbReference type="InterPro" id="IPR001623">
    <property type="entry name" value="DnaJ_domain"/>
</dbReference>
<evidence type="ECO:0000256" key="1">
    <source>
        <dbReference type="ARBA" id="ARBA00023186"/>
    </source>
</evidence>
<evidence type="ECO:0000259" key="2">
    <source>
        <dbReference type="PROSITE" id="PS50076"/>
    </source>
</evidence>
<dbReference type="GO" id="GO:0051087">
    <property type="term" value="F:protein-folding chaperone binding"/>
    <property type="evidence" value="ECO:0007669"/>
    <property type="project" value="TreeGrafter"/>
</dbReference>
<gene>
    <name evidence="3" type="ORF">POBO1169_LOCUS18741</name>
</gene>
<name>A0A7S0WWK1_9CHLO</name>
<dbReference type="Gene3D" id="2.60.260.20">
    <property type="entry name" value="Urease metallochaperone UreE, N-terminal domain"/>
    <property type="match status" value="2"/>
</dbReference>
<dbReference type="InterPro" id="IPR018253">
    <property type="entry name" value="DnaJ_domain_CS"/>
</dbReference>
<organism evidence="3">
    <name type="scientific">Pyramimonas obovata</name>
    <dbReference type="NCBI Taxonomy" id="1411642"/>
    <lineage>
        <taxon>Eukaryota</taxon>
        <taxon>Viridiplantae</taxon>
        <taxon>Chlorophyta</taxon>
        <taxon>Pyramimonadophyceae</taxon>
        <taxon>Pyramimonadales</taxon>
        <taxon>Pyramimonadaceae</taxon>
        <taxon>Pyramimonas</taxon>
        <taxon>Pyramimonas incertae sedis</taxon>
    </lineage>
</organism>